<keyword evidence="7" id="KW-0812">Transmembrane</keyword>
<dbReference type="InterPro" id="IPR010500">
    <property type="entry name" value="Hepcidin"/>
</dbReference>
<dbReference type="AlphaFoldDB" id="A0A4X2MAB7"/>
<evidence type="ECO:0008006" key="10">
    <source>
        <dbReference type="Google" id="ProtNLM"/>
    </source>
</evidence>
<dbReference type="PANTHER" id="PTHR16877:SF0">
    <property type="entry name" value="HEPCIDIN"/>
    <property type="match status" value="1"/>
</dbReference>
<keyword evidence="7" id="KW-1133">Transmembrane helix</keyword>
<dbReference type="GO" id="GO:0005179">
    <property type="term" value="F:hormone activity"/>
    <property type="evidence" value="ECO:0007669"/>
    <property type="project" value="UniProtKB-KW"/>
</dbReference>
<comment type="similarity">
    <text evidence="2">Belongs to the hepcidin family.</text>
</comment>
<reference evidence="9" key="1">
    <citation type="submission" date="2018-12" db="EMBL/GenBank/DDBJ databases">
        <authorList>
            <person name="Yazar S."/>
        </authorList>
    </citation>
    <scope>NUCLEOTIDE SEQUENCE [LARGE SCALE GENOMIC DNA]</scope>
</reference>
<dbReference type="GO" id="GO:0006879">
    <property type="term" value="P:intracellular iron ion homeostasis"/>
    <property type="evidence" value="ECO:0007669"/>
    <property type="project" value="InterPro"/>
</dbReference>
<dbReference type="GO" id="GO:0005615">
    <property type="term" value="C:extracellular space"/>
    <property type="evidence" value="ECO:0007669"/>
    <property type="project" value="TreeGrafter"/>
</dbReference>
<reference evidence="8" key="3">
    <citation type="submission" date="2025-09" db="UniProtKB">
        <authorList>
            <consortium name="Ensembl"/>
        </authorList>
    </citation>
    <scope>IDENTIFICATION</scope>
</reference>
<keyword evidence="6" id="KW-1015">Disulfide bond</keyword>
<dbReference type="Pfam" id="PF06446">
    <property type="entry name" value="Hepcidin"/>
    <property type="match status" value="1"/>
</dbReference>
<reference evidence="8" key="2">
    <citation type="submission" date="2025-08" db="UniProtKB">
        <authorList>
            <consortium name="Ensembl"/>
        </authorList>
    </citation>
    <scope>IDENTIFICATION</scope>
</reference>
<dbReference type="GO" id="GO:0042742">
    <property type="term" value="P:defense response to bacterium"/>
    <property type="evidence" value="ECO:0007669"/>
    <property type="project" value="TreeGrafter"/>
</dbReference>
<evidence type="ECO:0000313" key="9">
    <source>
        <dbReference type="Proteomes" id="UP000314987"/>
    </source>
</evidence>
<organism evidence="8 9">
    <name type="scientific">Vombatus ursinus</name>
    <name type="common">Common wombat</name>
    <dbReference type="NCBI Taxonomy" id="29139"/>
    <lineage>
        <taxon>Eukaryota</taxon>
        <taxon>Metazoa</taxon>
        <taxon>Chordata</taxon>
        <taxon>Craniata</taxon>
        <taxon>Vertebrata</taxon>
        <taxon>Euteleostomi</taxon>
        <taxon>Mammalia</taxon>
        <taxon>Metatheria</taxon>
        <taxon>Diprotodontia</taxon>
        <taxon>Vombatidae</taxon>
        <taxon>Vombatus</taxon>
    </lineage>
</organism>
<keyword evidence="4" id="KW-0372">Hormone</keyword>
<evidence type="ECO:0000256" key="6">
    <source>
        <dbReference type="ARBA" id="ARBA00023157"/>
    </source>
</evidence>
<evidence type="ECO:0000256" key="5">
    <source>
        <dbReference type="ARBA" id="ARBA00022729"/>
    </source>
</evidence>
<sequence>DMALTTQIQTAFLFLLLLSNFVCPSVLPRKVRAHGRLAPGGEWDWRPLLQRTKRFDSHFPICSYCCNCCRNAKCGFCCRV</sequence>
<evidence type="ECO:0000256" key="1">
    <source>
        <dbReference type="ARBA" id="ARBA00004613"/>
    </source>
</evidence>
<dbReference type="Ensembl" id="ENSVURT00010034883.1">
    <property type="protein sequence ID" value="ENSVURP00010030642.1"/>
    <property type="gene ID" value="ENSVURG00010023435.1"/>
</dbReference>
<evidence type="ECO:0000256" key="2">
    <source>
        <dbReference type="ARBA" id="ARBA00008022"/>
    </source>
</evidence>
<dbReference type="Proteomes" id="UP000314987">
    <property type="component" value="Unassembled WGS sequence"/>
</dbReference>
<dbReference type="OMA" id="NCCRNAK"/>
<feature type="transmembrane region" description="Helical" evidence="7">
    <location>
        <begin position="6"/>
        <end position="27"/>
    </location>
</feature>
<keyword evidence="9" id="KW-1185">Reference proteome</keyword>
<keyword evidence="3" id="KW-0964">Secreted</keyword>
<proteinExistence type="inferred from homology"/>
<dbReference type="GO" id="GO:0034760">
    <property type="term" value="P:negative regulation of iron ion transmembrane transport"/>
    <property type="evidence" value="ECO:0007669"/>
    <property type="project" value="TreeGrafter"/>
</dbReference>
<evidence type="ECO:0000313" key="8">
    <source>
        <dbReference type="Ensembl" id="ENSVURP00010030642.1"/>
    </source>
</evidence>
<evidence type="ECO:0000256" key="3">
    <source>
        <dbReference type="ARBA" id="ARBA00022525"/>
    </source>
</evidence>
<dbReference type="GeneTree" id="ENSGT00960000187889"/>
<evidence type="ECO:0000256" key="4">
    <source>
        <dbReference type="ARBA" id="ARBA00022702"/>
    </source>
</evidence>
<dbReference type="STRING" id="29139.ENSVURP00010030642"/>
<comment type="subcellular location">
    <subcellularLocation>
        <location evidence="1">Secreted</location>
    </subcellularLocation>
</comment>
<keyword evidence="5" id="KW-0732">Signal</keyword>
<name>A0A4X2MAB7_VOMUR</name>
<dbReference type="PANTHER" id="PTHR16877">
    <property type="entry name" value="HEPCIDIN"/>
    <property type="match status" value="1"/>
</dbReference>
<keyword evidence="7" id="KW-0472">Membrane</keyword>
<accession>A0A4X2MAB7</accession>
<protein>
    <recommendedName>
        <fullName evidence="10">Hepcidin</fullName>
    </recommendedName>
</protein>
<evidence type="ECO:0000256" key="7">
    <source>
        <dbReference type="SAM" id="Phobius"/>
    </source>
</evidence>